<proteinExistence type="predicted"/>
<reference evidence="2 3" key="1">
    <citation type="submission" date="2017-03" db="EMBL/GenBank/DDBJ databases">
        <title>Maternal inheritance of bifidobacteria.</title>
        <authorList>
            <person name="Lugli G.A."/>
            <person name="Duranti S."/>
            <person name="Milani C."/>
            <person name="Mancabelli L."/>
        </authorList>
    </citation>
    <scope>NUCLEOTIDE SEQUENCE [LARGE SCALE GENOMIC DNA]</scope>
    <source>
        <strain evidence="2 3">1899B</strain>
    </source>
</reference>
<evidence type="ECO:0000256" key="1">
    <source>
        <dbReference type="SAM" id="Phobius"/>
    </source>
</evidence>
<comment type="caution">
    <text evidence="2">The sequence shown here is derived from an EMBL/GenBank/DDBJ whole genome shotgun (WGS) entry which is preliminary data.</text>
</comment>
<feature type="transmembrane region" description="Helical" evidence="1">
    <location>
        <begin position="20"/>
        <end position="40"/>
    </location>
</feature>
<organism evidence="2 3">
    <name type="scientific">Bifidobacterium catenulatum</name>
    <dbReference type="NCBI Taxonomy" id="1686"/>
    <lineage>
        <taxon>Bacteria</taxon>
        <taxon>Bacillati</taxon>
        <taxon>Actinomycetota</taxon>
        <taxon>Actinomycetes</taxon>
        <taxon>Bifidobacteriales</taxon>
        <taxon>Bifidobacteriaceae</taxon>
        <taxon>Bifidobacterium</taxon>
    </lineage>
</organism>
<dbReference type="Proteomes" id="UP000192666">
    <property type="component" value="Unassembled WGS sequence"/>
</dbReference>
<keyword evidence="1" id="KW-0812">Transmembrane</keyword>
<dbReference type="AlphaFoldDB" id="A0A1V8PSM2"/>
<evidence type="ECO:0000313" key="3">
    <source>
        <dbReference type="Proteomes" id="UP000192666"/>
    </source>
</evidence>
<keyword evidence="1" id="KW-0472">Membrane</keyword>
<accession>A0A1V8PSM2</accession>
<keyword evidence="1" id="KW-1133">Transmembrane helix</keyword>
<dbReference type="EMBL" id="NAQA01000001">
    <property type="protein sequence ID" value="OQM51691.1"/>
    <property type="molecule type" value="Genomic_DNA"/>
</dbReference>
<evidence type="ECO:0000313" key="2">
    <source>
        <dbReference type="EMBL" id="OQM51691.1"/>
    </source>
</evidence>
<sequence length="41" mass="4685">MTTLLVTAFLHDKLSWKKIVRIIALSYCLTILGVFLNELCC</sequence>
<gene>
    <name evidence="2" type="ORF">B5782_0037</name>
</gene>
<name>A0A1V8PSM2_9BIFI</name>
<protein>
    <submittedName>
        <fullName evidence="2">Uncharacterized protein</fullName>
    </submittedName>
</protein>